<feature type="domain" description="Ionotropic glutamate receptor C-terminal" evidence="14">
    <location>
        <begin position="234"/>
        <end position="599"/>
    </location>
</feature>
<dbReference type="SMART" id="SM00079">
    <property type="entry name" value="PBPe"/>
    <property type="match status" value="1"/>
</dbReference>
<dbReference type="AlphaFoldDB" id="A0AAN8JL32"/>
<keyword evidence="11" id="KW-0407">Ion channel</keyword>
<keyword evidence="13" id="KW-0732">Signal</keyword>
<evidence type="ECO:0000256" key="9">
    <source>
        <dbReference type="ARBA" id="ARBA00023180"/>
    </source>
</evidence>
<evidence type="ECO:0000256" key="6">
    <source>
        <dbReference type="ARBA" id="ARBA00023065"/>
    </source>
</evidence>
<keyword evidence="4 12" id="KW-0812">Transmembrane</keyword>
<feature type="transmembrane region" description="Helical" evidence="12">
    <location>
        <begin position="619"/>
        <end position="639"/>
    </location>
</feature>
<reference evidence="15 16" key="1">
    <citation type="submission" date="2024-01" db="EMBL/GenBank/DDBJ databases">
        <title>The genome of the rayed Mediterranean limpet Patella caerulea (Linnaeus, 1758).</title>
        <authorList>
            <person name="Anh-Thu Weber A."/>
            <person name="Halstead-Nussloch G."/>
        </authorList>
    </citation>
    <scope>NUCLEOTIDE SEQUENCE [LARGE SCALE GENOMIC DNA]</scope>
    <source>
        <strain evidence="15">AATW-2023a</strain>
        <tissue evidence="15">Whole specimen</tissue>
    </source>
</reference>
<feature type="transmembrane region" description="Helical" evidence="12">
    <location>
        <begin position="359"/>
        <end position="382"/>
    </location>
</feature>
<evidence type="ECO:0000256" key="7">
    <source>
        <dbReference type="ARBA" id="ARBA00023136"/>
    </source>
</evidence>
<dbReference type="SUPFAM" id="SSF53850">
    <property type="entry name" value="Periplasmic binding protein-like II"/>
    <property type="match status" value="1"/>
</dbReference>
<evidence type="ECO:0000256" key="13">
    <source>
        <dbReference type="SAM" id="SignalP"/>
    </source>
</evidence>
<evidence type="ECO:0000256" key="11">
    <source>
        <dbReference type="ARBA" id="ARBA00023303"/>
    </source>
</evidence>
<keyword evidence="2" id="KW-0813">Transport</keyword>
<keyword evidence="16" id="KW-1185">Reference proteome</keyword>
<dbReference type="GO" id="GO:0050906">
    <property type="term" value="P:detection of stimulus involved in sensory perception"/>
    <property type="evidence" value="ECO:0007669"/>
    <property type="project" value="UniProtKB-ARBA"/>
</dbReference>
<dbReference type="InterPro" id="IPR052192">
    <property type="entry name" value="Insect_Ionotropic_Sensory_Rcpt"/>
</dbReference>
<keyword evidence="9" id="KW-0325">Glycoprotein</keyword>
<keyword evidence="8" id="KW-0675">Receptor</keyword>
<organism evidence="15 16">
    <name type="scientific">Patella caerulea</name>
    <name type="common">Rayed Mediterranean limpet</name>
    <dbReference type="NCBI Taxonomy" id="87958"/>
    <lineage>
        <taxon>Eukaryota</taxon>
        <taxon>Metazoa</taxon>
        <taxon>Spiralia</taxon>
        <taxon>Lophotrochozoa</taxon>
        <taxon>Mollusca</taxon>
        <taxon>Gastropoda</taxon>
        <taxon>Patellogastropoda</taxon>
        <taxon>Patelloidea</taxon>
        <taxon>Patellidae</taxon>
        <taxon>Patella</taxon>
    </lineage>
</organism>
<accession>A0AAN8JL32</accession>
<dbReference type="EMBL" id="JAZGQO010000010">
    <property type="protein sequence ID" value="KAK6177534.1"/>
    <property type="molecule type" value="Genomic_DNA"/>
</dbReference>
<comment type="caution">
    <text evidence="15">The sequence shown here is derived from an EMBL/GenBank/DDBJ whole genome shotgun (WGS) entry which is preliminary data.</text>
</comment>
<gene>
    <name evidence="15" type="ORF">SNE40_015617</name>
</gene>
<evidence type="ECO:0000313" key="16">
    <source>
        <dbReference type="Proteomes" id="UP001347796"/>
    </source>
</evidence>
<keyword evidence="3" id="KW-1003">Cell membrane</keyword>
<dbReference type="Proteomes" id="UP001347796">
    <property type="component" value="Unassembled WGS sequence"/>
</dbReference>
<dbReference type="InterPro" id="IPR019594">
    <property type="entry name" value="Glu/Gly-bd"/>
</dbReference>
<evidence type="ECO:0000256" key="1">
    <source>
        <dbReference type="ARBA" id="ARBA00004651"/>
    </source>
</evidence>
<dbReference type="PANTHER" id="PTHR42643:SF30">
    <property type="entry name" value="IONOTROPIC RECEPTOR 40A-RELATED"/>
    <property type="match status" value="1"/>
</dbReference>
<evidence type="ECO:0000256" key="4">
    <source>
        <dbReference type="ARBA" id="ARBA00022692"/>
    </source>
</evidence>
<evidence type="ECO:0000313" key="15">
    <source>
        <dbReference type="EMBL" id="KAK6177534.1"/>
    </source>
</evidence>
<sequence length="654" mass="75548">MAVLTIRHTCIILALVWVVAAGDNSRNSVSNAQLDFSKDRTWFCFDNILESLKTIFTTLKWQDVNIFYETMDDELVQRIIHDIERERVGFQTTVYDVTTMSSSDIEKLLDQIYKVRFREVHIILLLSNGTFELLKIANSFDTKSNKTTNYRTFSRWIILSSLIVKKKLMDFELQNVMVLSCCRHLVYHCTVSGRGINMIDCLNYRYTHEKKLRPQNCSVNYLFPNIKYKYCSRHLLIGSMPSHFLHRHVDNNNKTTYSGAIAELTDILAEQLNFTYTFIQPNDGKYGGTTDEDEQVGLVGMLDRKEVDIVIADLTLTEKRSRVVDFILPPFFVDTWSALRKRGIQIESNWFKIFRPFDVYVYIATIATVSGVAILLLVVQMYSYEEREERDFVLGHILVKIFSNIVFLIGFLSVRGDGVATKKASVRVLVTFLWLFCVVITGVYMGNLTASLTAIKYKTPFNSLEELVELPDWKWGARGYELTTDILRDSKNTLMNKLWKGMLEFNKTDDMILSMDANIHINRILAEGEKYVYLGVDAKYLMLKRNDCSLEIIDRLYSNFPMCVAVTKNSYLRSDLESVMVRLSDNGYLSNFVARVFESNRTEYCKTTDTKRTHRLEDLMGAILIALIGLVTAVFVLLVEKGHSYRQQRTRGIK</sequence>
<keyword evidence="5 12" id="KW-1133">Transmembrane helix</keyword>
<proteinExistence type="predicted"/>
<keyword evidence="7 12" id="KW-0472">Membrane</keyword>
<evidence type="ECO:0000256" key="3">
    <source>
        <dbReference type="ARBA" id="ARBA00022475"/>
    </source>
</evidence>
<evidence type="ECO:0000256" key="8">
    <source>
        <dbReference type="ARBA" id="ARBA00023170"/>
    </source>
</evidence>
<evidence type="ECO:0000256" key="12">
    <source>
        <dbReference type="SAM" id="Phobius"/>
    </source>
</evidence>
<feature type="transmembrane region" description="Helical" evidence="12">
    <location>
        <begin position="394"/>
        <end position="414"/>
    </location>
</feature>
<feature type="signal peptide" evidence="13">
    <location>
        <begin position="1"/>
        <end position="21"/>
    </location>
</feature>
<dbReference type="Gene3D" id="1.10.287.70">
    <property type="match status" value="1"/>
</dbReference>
<dbReference type="Gene3D" id="3.40.190.10">
    <property type="entry name" value="Periplasmic binding protein-like II"/>
    <property type="match status" value="1"/>
</dbReference>
<dbReference type="GO" id="GO:0015276">
    <property type="term" value="F:ligand-gated monoatomic ion channel activity"/>
    <property type="evidence" value="ECO:0007669"/>
    <property type="project" value="InterPro"/>
</dbReference>
<name>A0AAN8JL32_PATCE</name>
<protein>
    <recommendedName>
        <fullName evidence="14">Ionotropic glutamate receptor C-terminal domain-containing protein</fullName>
    </recommendedName>
</protein>
<evidence type="ECO:0000259" key="14">
    <source>
        <dbReference type="SMART" id="SM00079"/>
    </source>
</evidence>
<evidence type="ECO:0000256" key="10">
    <source>
        <dbReference type="ARBA" id="ARBA00023286"/>
    </source>
</evidence>
<evidence type="ECO:0000256" key="5">
    <source>
        <dbReference type="ARBA" id="ARBA00022989"/>
    </source>
</evidence>
<dbReference type="Pfam" id="PF10613">
    <property type="entry name" value="Lig_chan-Glu_bd"/>
    <property type="match status" value="1"/>
</dbReference>
<keyword evidence="6" id="KW-0406">Ion transport</keyword>
<feature type="transmembrane region" description="Helical" evidence="12">
    <location>
        <begin position="426"/>
        <end position="446"/>
    </location>
</feature>
<dbReference type="Pfam" id="PF00060">
    <property type="entry name" value="Lig_chan"/>
    <property type="match status" value="1"/>
</dbReference>
<feature type="chain" id="PRO_5042816746" description="Ionotropic glutamate receptor C-terminal domain-containing protein" evidence="13">
    <location>
        <begin position="22"/>
        <end position="654"/>
    </location>
</feature>
<keyword evidence="10" id="KW-1071">Ligand-gated ion channel</keyword>
<dbReference type="InterPro" id="IPR001320">
    <property type="entry name" value="Iontro_rcpt_C"/>
</dbReference>
<evidence type="ECO:0000256" key="2">
    <source>
        <dbReference type="ARBA" id="ARBA00022448"/>
    </source>
</evidence>
<dbReference type="PANTHER" id="PTHR42643">
    <property type="entry name" value="IONOTROPIC RECEPTOR 20A-RELATED"/>
    <property type="match status" value="1"/>
</dbReference>
<comment type="subcellular location">
    <subcellularLocation>
        <location evidence="1">Cell membrane</location>
        <topology evidence="1">Multi-pass membrane protein</topology>
    </subcellularLocation>
</comment>
<dbReference type="GO" id="GO:0005886">
    <property type="term" value="C:plasma membrane"/>
    <property type="evidence" value="ECO:0007669"/>
    <property type="project" value="UniProtKB-SubCell"/>
</dbReference>